<dbReference type="Gene3D" id="3.30.930.10">
    <property type="entry name" value="Bira Bifunctional Protein, Domain 2"/>
    <property type="match status" value="1"/>
</dbReference>
<dbReference type="PANTHER" id="PTHR10993:SF7">
    <property type="entry name" value="LIPOYLTRANSFERASE 2, MITOCHONDRIAL-RELATED"/>
    <property type="match status" value="1"/>
</dbReference>
<evidence type="ECO:0000256" key="4">
    <source>
        <dbReference type="ARBA" id="ARBA00024732"/>
    </source>
</evidence>
<comment type="catalytic activity">
    <reaction evidence="5 6">
        <text>octanoyl-[ACP] + L-lysyl-[protein] = N(6)-octanoyl-L-lysyl-[protein] + holo-[ACP] + H(+)</text>
        <dbReference type="Rhea" id="RHEA:17665"/>
        <dbReference type="Rhea" id="RHEA-COMP:9636"/>
        <dbReference type="Rhea" id="RHEA-COMP:9685"/>
        <dbReference type="Rhea" id="RHEA-COMP:9752"/>
        <dbReference type="Rhea" id="RHEA-COMP:9928"/>
        <dbReference type="ChEBI" id="CHEBI:15378"/>
        <dbReference type="ChEBI" id="CHEBI:29969"/>
        <dbReference type="ChEBI" id="CHEBI:64479"/>
        <dbReference type="ChEBI" id="CHEBI:78463"/>
        <dbReference type="ChEBI" id="CHEBI:78809"/>
        <dbReference type="EC" id="2.3.1.181"/>
    </reaction>
</comment>
<dbReference type="PROSITE" id="PS51733">
    <property type="entry name" value="BPL_LPL_CATALYTIC"/>
    <property type="match status" value="1"/>
</dbReference>
<feature type="binding site" evidence="5 8">
    <location>
        <begin position="77"/>
        <end position="84"/>
    </location>
    <ligand>
        <name>substrate</name>
    </ligand>
</feature>
<evidence type="ECO:0000313" key="12">
    <source>
        <dbReference type="Proteomes" id="UP000225108"/>
    </source>
</evidence>
<comment type="pathway">
    <text evidence="1 5 6">Protein modification; protein lipoylation via endogenous pathway; protein N(6)-(lipoyl)lysine from octanoyl-[acyl-carrier-protein]: step 1/2.</text>
</comment>
<dbReference type="EMBL" id="PEBD01000010">
    <property type="protein sequence ID" value="PHV66410.1"/>
    <property type="molecule type" value="Genomic_DNA"/>
</dbReference>
<evidence type="ECO:0000256" key="8">
    <source>
        <dbReference type="PIRSR" id="PIRSR016262-2"/>
    </source>
</evidence>
<dbReference type="CDD" id="cd16444">
    <property type="entry name" value="LipB"/>
    <property type="match status" value="1"/>
</dbReference>
<comment type="subcellular location">
    <subcellularLocation>
        <location evidence="5">Cytoplasm</location>
    </subcellularLocation>
</comment>
<evidence type="ECO:0000259" key="10">
    <source>
        <dbReference type="PROSITE" id="PS51733"/>
    </source>
</evidence>
<dbReference type="InterPro" id="IPR045864">
    <property type="entry name" value="aa-tRNA-synth_II/BPL/LPL"/>
</dbReference>
<dbReference type="PANTHER" id="PTHR10993">
    <property type="entry name" value="OCTANOYLTRANSFERASE"/>
    <property type="match status" value="1"/>
</dbReference>
<dbReference type="InterPro" id="IPR000544">
    <property type="entry name" value="Octanoyltransferase"/>
</dbReference>
<dbReference type="HAMAP" id="MF_00013">
    <property type="entry name" value="LipB"/>
    <property type="match status" value="1"/>
</dbReference>
<evidence type="ECO:0000256" key="2">
    <source>
        <dbReference type="ARBA" id="ARBA00022679"/>
    </source>
</evidence>
<feature type="binding site" evidence="5 8">
    <location>
        <begin position="163"/>
        <end position="165"/>
    </location>
    <ligand>
        <name>substrate</name>
    </ligand>
</feature>
<dbReference type="PROSITE" id="PS01313">
    <property type="entry name" value="LIPB"/>
    <property type="match status" value="1"/>
</dbReference>
<dbReference type="NCBIfam" id="TIGR00214">
    <property type="entry name" value="lipB"/>
    <property type="match status" value="1"/>
</dbReference>
<evidence type="ECO:0000256" key="7">
    <source>
        <dbReference type="PIRSR" id="PIRSR016262-1"/>
    </source>
</evidence>
<comment type="miscellaneous">
    <text evidence="5">In the reaction, the free carboxyl group of octanoic acid is attached via an amide linkage to the epsilon-amino group of a specific lysine residue of lipoyl domains of lipoate-dependent enzymes.</text>
</comment>
<sequence length="247" mass="26339">MTSSRLSRDPIEVRRLGRVDYQETFDLQHRLASDRADGVLDHDVLLLLEHPPVYTAGRRTEDADRPTDGSPVIDVDRGGKITWHGPGQLVAYPIVALAQPVDVVDYVRRLEEAMIAVCGHLGLPTYRVEGRSGVWVLGDESGNADRKIGAIGIRVARAVALHGIAINCNPDLDAFGSIIPCGIPDAGAGSLTGELGRTVTVDEVLPLLEKSVVEALDGTLPVSDHPAPTEPSPQVFAPARTGVASIQ</sequence>
<keyword evidence="2 5" id="KW-0808">Transferase</keyword>
<dbReference type="Proteomes" id="UP000225108">
    <property type="component" value="Unassembled WGS sequence"/>
</dbReference>
<gene>
    <name evidence="5" type="primary">lipB</name>
    <name evidence="11" type="ORF">CSW57_20390</name>
</gene>
<evidence type="ECO:0000313" key="11">
    <source>
        <dbReference type="EMBL" id="PHV66410.1"/>
    </source>
</evidence>
<proteinExistence type="inferred from homology"/>
<evidence type="ECO:0000256" key="3">
    <source>
        <dbReference type="ARBA" id="ARBA00023315"/>
    </source>
</evidence>
<feature type="site" description="Lowers pKa of active site Cys" evidence="5 9">
    <location>
        <position position="147"/>
    </location>
</feature>
<dbReference type="EC" id="2.3.1.181" evidence="5 6"/>
<dbReference type="AlphaFoldDB" id="A0A2G3PKV4"/>
<comment type="function">
    <text evidence="4 5 6">Catalyzes the transfer of endogenously produced octanoic acid from octanoyl-acyl-carrier-protein onto the lipoyl domains of lipoate-dependent enzymes. Lipoyl-ACP can also act as a substrate although octanoyl-ACP is likely to be the physiological substrate.</text>
</comment>
<organism evidence="11 12">
    <name type="scientific">Williamsia marianensis</name>
    <dbReference type="NCBI Taxonomy" id="85044"/>
    <lineage>
        <taxon>Bacteria</taxon>
        <taxon>Bacillati</taxon>
        <taxon>Actinomycetota</taxon>
        <taxon>Actinomycetes</taxon>
        <taxon>Mycobacteriales</taxon>
        <taxon>Nocardiaceae</taxon>
        <taxon>Williamsia</taxon>
    </lineage>
</organism>
<name>A0A2G3PKV4_WILMA</name>
<reference evidence="11 12" key="1">
    <citation type="submission" date="2017-10" db="EMBL/GenBank/DDBJ databases">
        <title>The draft genome sequence of Williamsia sp. BULT 1.1 isolated from the semi-arid grassland soils from South Africa.</title>
        <authorList>
            <person name="Kabwe M.H."/>
            <person name="Govender N."/>
            <person name="Mutseka Lunga P."/>
            <person name="Vikram S."/>
            <person name="Makhalanyane T.P."/>
        </authorList>
    </citation>
    <scope>NUCLEOTIDE SEQUENCE [LARGE SCALE GENOMIC DNA]</scope>
    <source>
        <strain evidence="11 12">BULT 1.1</strain>
    </source>
</reference>
<keyword evidence="3 5" id="KW-0012">Acyltransferase</keyword>
<dbReference type="InterPro" id="IPR004143">
    <property type="entry name" value="BPL_LPL_catalytic"/>
</dbReference>
<evidence type="ECO:0000256" key="9">
    <source>
        <dbReference type="PIRSR" id="PIRSR016262-3"/>
    </source>
</evidence>
<dbReference type="NCBIfam" id="NF010925">
    <property type="entry name" value="PRK14345.1"/>
    <property type="match status" value="1"/>
</dbReference>
<dbReference type="InterPro" id="IPR020605">
    <property type="entry name" value="Octanoyltransferase_CS"/>
</dbReference>
<dbReference type="PIRSF" id="PIRSF016262">
    <property type="entry name" value="LPLase"/>
    <property type="match status" value="1"/>
</dbReference>
<evidence type="ECO:0000256" key="6">
    <source>
        <dbReference type="PIRNR" id="PIRNR016262"/>
    </source>
</evidence>
<feature type="domain" description="BPL/LPL catalytic" evidence="10">
    <location>
        <begin position="39"/>
        <end position="220"/>
    </location>
</feature>
<keyword evidence="5" id="KW-0963">Cytoplasm</keyword>
<dbReference type="UniPathway" id="UPA00538">
    <property type="reaction ID" value="UER00592"/>
</dbReference>
<accession>A0A2G3PKV4</accession>
<dbReference type="RefSeq" id="WP_099384660.1">
    <property type="nucleotide sequence ID" value="NZ_PEBD01000010.1"/>
</dbReference>
<feature type="active site" description="Acyl-thioester intermediate" evidence="5 7">
    <location>
        <position position="181"/>
    </location>
</feature>
<dbReference type="GO" id="GO:0005737">
    <property type="term" value="C:cytoplasm"/>
    <property type="evidence" value="ECO:0007669"/>
    <property type="project" value="UniProtKB-SubCell"/>
</dbReference>
<evidence type="ECO:0000256" key="5">
    <source>
        <dbReference type="HAMAP-Rule" id="MF_00013"/>
    </source>
</evidence>
<protein>
    <recommendedName>
        <fullName evidence="5 6">Octanoyltransferase</fullName>
        <ecNumber evidence="5 6">2.3.1.181</ecNumber>
    </recommendedName>
    <alternativeName>
        <fullName evidence="5">Lipoate-protein ligase B</fullName>
    </alternativeName>
    <alternativeName>
        <fullName evidence="5">Lipoyl/octanoyl transferase</fullName>
    </alternativeName>
    <alternativeName>
        <fullName evidence="5">Octanoyl-[acyl-carrier-protein]-protein N-octanoyltransferase</fullName>
    </alternativeName>
</protein>
<dbReference type="GO" id="GO:0009249">
    <property type="term" value="P:protein lipoylation"/>
    <property type="evidence" value="ECO:0007669"/>
    <property type="project" value="InterPro"/>
</dbReference>
<comment type="similarity">
    <text evidence="5 6">Belongs to the LipB family.</text>
</comment>
<comment type="caution">
    <text evidence="11">The sequence shown here is derived from an EMBL/GenBank/DDBJ whole genome shotgun (WGS) entry which is preliminary data.</text>
</comment>
<dbReference type="GO" id="GO:0033819">
    <property type="term" value="F:lipoyl(octanoyl) transferase activity"/>
    <property type="evidence" value="ECO:0007669"/>
    <property type="project" value="UniProtKB-EC"/>
</dbReference>
<keyword evidence="11" id="KW-0436">Ligase</keyword>
<dbReference type="Pfam" id="PF21948">
    <property type="entry name" value="LplA-B_cat"/>
    <property type="match status" value="1"/>
</dbReference>
<dbReference type="SUPFAM" id="SSF55681">
    <property type="entry name" value="Class II aaRS and biotin synthetases"/>
    <property type="match status" value="1"/>
</dbReference>
<feature type="binding site" evidence="5 8">
    <location>
        <begin position="150"/>
        <end position="152"/>
    </location>
    <ligand>
        <name>substrate</name>
    </ligand>
</feature>
<dbReference type="GO" id="GO:0016874">
    <property type="term" value="F:ligase activity"/>
    <property type="evidence" value="ECO:0007669"/>
    <property type="project" value="UniProtKB-KW"/>
</dbReference>
<evidence type="ECO:0000256" key="1">
    <source>
        <dbReference type="ARBA" id="ARBA00004821"/>
    </source>
</evidence>